<protein>
    <submittedName>
        <fullName evidence="1">Uncharacterized protein</fullName>
    </submittedName>
</protein>
<dbReference type="Proteomes" id="UP000765509">
    <property type="component" value="Unassembled WGS sequence"/>
</dbReference>
<dbReference type="OrthoDB" id="10508621at2759"/>
<comment type="caution">
    <text evidence="1">The sequence shown here is derived from an EMBL/GenBank/DDBJ whole genome shotgun (WGS) entry which is preliminary data.</text>
</comment>
<keyword evidence="2" id="KW-1185">Reference proteome</keyword>
<sequence length="128" mass="14444">MLFHPRASASLVTLARKTTNQQFVTAFLGVIRSKRLAIQQSEAASTVIRRLFTTAPTSVHLKQQIITSLFPHGNVENEMLEGRFASYIMQAIAAVDSPIRQSLIAIVSHQDTVRKQFTRFFSFIICMF</sequence>
<evidence type="ECO:0000313" key="2">
    <source>
        <dbReference type="Proteomes" id="UP000765509"/>
    </source>
</evidence>
<reference evidence="1" key="1">
    <citation type="submission" date="2021-03" db="EMBL/GenBank/DDBJ databases">
        <title>Draft genome sequence of rust myrtle Austropuccinia psidii MF-1, a brazilian biotype.</title>
        <authorList>
            <person name="Quecine M.C."/>
            <person name="Pachon D.M.R."/>
            <person name="Bonatelli M.L."/>
            <person name="Correr F.H."/>
            <person name="Franceschini L.M."/>
            <person name="Leite T.F."/>
            <person name="Margarido G.R.A."/>
            <person name="Almeida C.A."/>
            <person name="Ferrarezi J.A."/>
            <person name="Labate C.A."/>
        </authorList>
    </citation>
    <scope>NUCLEOTIDE SEQUENCE</scope>
    <source>
        <strain evidence="1">MF-1</strain>
    </source>
</reference>
<evidence type="ECO:0000313" key="1">
    <source>
        <dbReference type="EMBL" id="MBW0526561.1"/>
    </source>
</evidence>
<dbReference type="AlphaFoldDB" id="A0A9Q3EQL9"/>
<dbReference type="EMBL" id="AVOT02032761">
    <property type="protein sequence ID" value="MBW0526561.1"/>
    <property type="molecule type" value="Genomic_DNA"/>
</dbReference>
<name>A0A9Q3EQL9_9BASI</name>
<proteinExistence type="predicted"/>
<accession>A0A9Q3EQL9</accession>
<gene>
    <name evidence="1" type="ORF">O181_066276</name>
</gene>
<organism evidence="1 2">
    <name type="scientific">Austropuccinia psidii MF-1</name>
    <dbReference type="NCBI Taxonomy" id="1389203"/>
    <lineage>
        <taxon>Eukaryota</taxon>
        <taxon>Fungi</taxon>
        <taxon>Dikarya</taxon>
        <taxon>Basidiomycota</taxon>
        <taxon>Pucciniomycotina</taxon>
        <taxon>Pucciniomycetes</taxon>
        <taxon>Pucciniales</taxon>
        <taxon>Sphaerophragmiaceae</taxon>
        <taxon>Austropuccinia</taxon>
    </lineage>
</organism>